<protein>
    <submittedName>
        <fullName evidence="1">Uncharacterized protein</fullName>
    </submittedName>
</protein>
<keyword evidence="2" id="KW-1185">Reference proteome</keyword>
<organism evidence="1 2">
    <name type="scientific">Escherichia phage vB_EcoS_SCS31</name>
    <dbReference type="NCBI Taxonomy" id="2932865"/>
    <lineage>
        <taxon>Viruses</taxon>
        <taxon>Duplodnaviria</taxon>
        <taxon>Heunggongvirae</taxon>
        <taxon>Uroviricota</taxon>
        <taxon>Caudoviricetes</taxon>
        <taxon>Drexlerviridae</taxon>
        <taxon>Braunvirinae</taxon>
        <taxon>Guelphvirus</taxon>
        <taxon>Guelphvirus SCS31</taxon>
    </lineage>
</organism>
<dbReference type="EMBL" id="ON081052">
    <property type="protein sequence ID" value="UOX39688.1"/>
    <property type="molecule type" value="Genomic_DNA"/>
</dbReference>
<accession>A0A9E6ZZE8</accession>
<evidence type="ECO:0000313" key="2">
    <source>
        <dbReference type="Proteomes" id="UP001058457"/>
    </source>
</evidence>
<dbReference type="Proteomes" id="UP001058457">
    <property type="component" value="Segment"/>
</dbReference>
<reference evidence="1" key="1">
    <citation type="submission" date="2022-03" db="EMBL/GenBank/DDBJ databases">
        <title>Complete genome analysis of the Escherichia phage vB_EcoS_SCS31.</title>
        <authorList>
            <person name="Alexyuk M.S."/>
            <person name="Bogoyavlenskiy A.P."/>
            <person name="Alexyuk P.G."/>
            <person name="Berezin V.E."/>
        </authorList>
    </citation>
    <scope>NUCLEOTIDE SEQUENCE</scope>
</reference>
<sequence length="80" mass="9265">MMFGLSEAHFNAVKRQAAKLNEEYSKLSPKQRKDDKQVAALISKMWEPVFTIISRDRFVWTSGYLKGRVGHDENGQSLYE</sequence>
<evidence type="ECO:0000313" key="1">
    <source>
        <dbReference type="EMBL" id="UOX39688.1"/>
    </source>
</evidence>
<name>A0A9E6ZZE8_9CAUD</name>
<proteinExistence type="predicted"/>